<dbReference type="Pfam" id="PF12146">
    <property type="entry name" value="Hydrolase_4"/>
    <property type="match status" value="1"/>
</dbReference>
<dbReference type="GO" id="GO:0016787">
    <property type="term" value="F:hydrolase activity"/>
    <property type="evidence" value="ECO:0007669"/>
    <property type="project" value="UniProtKB-KW"/>
</dbReference>
<gene>
    <name evidence="2" type="ORF">N782_12905</name>
</gene>
<dbReference type="InterPro" id="IPR022742">
    <property type="entry name" value="Hydrolase_4"/>
</dbReference>
<dbReference type="Proteomes" id="UP000030147">
    <property type="component" value="Unassembled WGS sequence"/>
</dbReference>
<evidence type="ECO:0000313" key="2">
    <source>
        <dbReference type="EMBL" id="KGP72328.1"/>
    </source>
</evidence>
<dbReference type="PANTHER" id="PTHR11614">
    <property type="entry name" value="PHOSPHOLIPASE-RELATED"/>
    <property type="match status" value="1"/>
</dbReference>
<reference evidence="2 3" key="1">
    <citation type="journal article" date="2015" name="Stand. Genomic Sci.">
        <title>High quality draft genome sequence of the moderately halophilic bacterium Pontibacillus yanchengensis Y32(T) and comparison among Pontibacillus genomes.</title>
        <authorList>
            <person name="Huang J."/>
            <person name="Qiao Z.X."/>
            <person name="Tang J.W."/>
            <person name="Wang G."/>
        </authorList>
    </citation>
    <scope>NUCLEOTIDE SEQUENCE [LARGE SCALE GENOMIC DNA]</scope>
    <source>
        <strain evidence="2 3">Y32</strain>
    </source>
</reference>
<dbReference type="OrthoDB" id="9780932at2"/>
<keyword evidence="2" id="KW-0378">Hydrolase</keyword>
<proteinExistence type="predicted"/>
<feature type="domain" description="Serine aminopeptidase S33" evidence="1">
    <location>
        <begin position="29"/>
        <end position="251"/>
    </location>
</feature>
<dbReference type="STRING" id="1385514.N782_12905"/>
<comment type="caution">
    <text evidence="2">The sequence shown here is derived from an EMBL/GenBank/DDBJ whole genome shotgun (WGS) entry which is preliminary data.</text>
</comment>
<evidence type="ECO:0000259" key="1">
    <source>
        <dbReference type="Pfam" id="PF12146"/>
    </source>
</evidence>
<protein>
    <submittedName>
        <fullName evidence="2">Alpha/beta hydrolase</fullName>
    </submittedName>
</protein>
<evidence type="ECO:0000313" key="3">
    <source>
        <dbReference type="Proteomes" id="UP000030147"/>
    </source>
</evidence>
<dbReference type="InterPro" id="IPR029058">
    <property type="entry name" value="AB_hydrolase_fold"/>
</dbReference>
<organism evidence="2 3">
    <name type="scientific">Pontibacillus yanchengensis Y32</name>
    <dbReference type="NCBI Taxonomy" id="1385514"/>
    <lineage>
        <taxon>Bacteria</taxon>
        <taxon>Bacillati</taxon>
        <taxon>Bacillota</taxon>
        <taxon>Bacilli</taxon>
        <taxon>Bacillales</taxon>
        <taxon>Bacillaceae</taxon>
        <taxon>Pontibacillus</taxon>
    </lineage>
</organism>
<dbReference type="EMBL" id="AVBF01000032">
    <property type="protein sequence ID" value="KGP72328.1"/>
    <property type="molecule type" value="Genomic_DNA"/>
</dbReference>
<dbReference type="SUPFAM" id="SSF53474">
    <property type="entry name" value="alpha/beta-Hydrolases"/>
    <property type="match status" value="1"/>
</dbReference>
<dbReference type="eggNOG" id="COG2267">
    <property type="taxonomic scope" value="Bacteria"/>
</dbReference>
<accession>A0A0A2TD51</accession>
<dbReference type="Gene3D" id="3.40.50.1820">
    <property type="entry name" value="alpha/beta hydrolase"/>
    <property type="match status" value="1"/>
</dbReference>
<dbReference type="RefSeq" id="WP_052111315.1">
    <property type="nucleotide sequence ID" value="NZ_AVBF01000032.1"/>
</dbReference>
<dbReference type="AlphaFoldDB" id="A0A0A2TD51"/>
<sequence>MTEDREHYYVKMRDGTSLPVFAYKSPYKTNATLILIHGITAEQHALQQLAKKLQPNVNVFIPVLRGYGEHEGRGDINYFGQYDHDLIDVAKSVNNQGYNRIFWAGHSMGCANLLRVLDKNLVTSEGFLFLSPFFHPSLKLYKYQGKQEKKQEDLYKLNLFKIISLASLMKIGIHRFMHSKVAIVPDEFKKGNSLHLSFRLLLSRFIEDAKQLPLSKANAPLLTLIGSNDEVTDASKLQAWWQTQSSHQCTIVPNEDHNTIVHCDETIKSITQWLKNSIRQSQEHTAN</sequence>
<name>A0A0A2TD51_9BACI</name>
<keyword evidence="3" id="KW-1185">Reference proteome</keyword>
<dbReference type="InterPro" id="IPR051044">
    <property type="entry name" value="MAG_DAG_Lipase"/>
</dbReference>